<dbReference type="PRINTS" id="PR00097">
    <property type="entry name" value="ANTSNTHASEII"/>
</dbReference>
<dbReference type="CDD" id="cd01744">
    <property type="entry name" value="GATase1_CPSase"/>
    <property type="match status" value="1"/>
</dbReference>
<dbReference type="InterPro" id="IPR006274">
    <property type="entry name" value="CarbamoylP_synth_ssu"/>
</dbReference>
<dbReference type="HAMAP" id="MF_01209">
    <property type="entry name" value="CPSase_S_chain"/>
    <property type="match status" value="1"/>
</dbReference>
<comment type="similarity">
    <text evidence="2 8">Belongs to the CarA family.</text>
</comment>
<dbReference type="InterPro" id="IPR050472">
    <property type="entry name" value="Anth_synth/Amidotransfase"/>
</dbReference>
<feature type="binding site" evidence="8">
    <location>
        <position position="296"/>
    </location>
    <ligand>
        <name>L-glutamine</name>
        <dbReference type="ChEBI" id="CHEBI:58359"/>
    </ligand>
</feature>
<feature type="active site" description="Nucleophile" evidence="8">
    <location>
        <position position="252"/>
    </location>
</feature>
<comment type="catalytic activity">
    <reaction evidence="8">
        <text>L-glutamine + H2O = L-glutamate + NH4(+)</text>
        <dbReference type="Rhea" id="RHEA:15889"/>
        <dbReference type="ChEBI" id="CHEBI:15377"/>
        <dbReference type="ChEBI" id="CHEBI:28938"/>
        <dbReference type="ChEBI" id="CHEBI:29985"/>
        <dbReference type="ChEBI" id="CHEBI:58359"/>
    </reaction>
</comment>
<keyword evidence="3 8" id="KW-0436">Ligase</keyword>
<feature type="binding site" evidence="8">
    <location>
        <position position="253"/>
    </location>
    <ligand>
        <name>L-glutamine</name>
        <dbReference type="ChEBI" id="CHEBI:58359"/>
    </ligand>
</feature>
<dbReference type="InterPro" id="IPR002474">
    <property type="entry name" value="CarbamoylP_synth_ssu_N"/>
</dbReference>
<dbReference type="GO" id="GO:0006541">
    <property type="term" value="P:glutamine metabolic process"/>
    <property type="evidence" value="ECO:0007669"/>
    <property type="project" value="InterPro"/>
</dbReference>
<dbReference type="PRINTS" id="PR00099">
    <property type="entry name" value="CPSGATASE"/>
</dbReference>
<comment type="catalytic activity">
    <reaction evidence="7 8">
        <text>hydrogencarbonate + L-glutamine + 2 ATP + H2O = carbamoyl phosphate + L-glutamate + 2 ADP + phosphate + 2 H(+)</text>
        <dbReference type="Rhea" id="RHEA:18633"/>
        <dbReference type="ChEBI" id="CHEBI:15377"/>
        <dbReference type="ChEBI" id="CHEBI:15378"/>
        <dbReference type="ChEBI" id="CHEBI:17544"/>
        <dbReference type="ChEBI" id="CHEBI:29985"/>
        <dbReference type="ChEBI" id="CHEBI:30616"/>
        <dbReference type="ChEBI" id="CHEBI:43474"/>
        <dbReference type="ChEBI" id="CHEBI:58228"/>
        <dbReference type="ChEBI" id="CHEBI:58359"/>
        <dbReference type="ChEBI" id="CHEBI:456216"/>
        <dbReference type="EC" id="6.3.5.5"/>
    </reaction>
</comment>
<dbReference type="EC" id="6.3.5.5" evidence="8"/>
<feature type="domain" description="Carbamoyl-phosphate synthase small subunit N-terminal" evidence="9">
    <location>
        <begin position="2"/>
        <end position="129"/>
    </location>
</feature>
<dbReference type="PANTHER" id="PTHR43418:SF7">
    <property type="entry name" value="CARBAMOYL-PHOSPHATE SYNTHASE SMALL CHAIN"/>
    <property type="match status" value="1"/>
</dbReference>
<feature type="binding site" evidence="8">
    <location>
        <position position="256"/>
    </location>
    <ligand>
        <name>L-glutamine</name>
        <dbReference type="ChEBI" id="CHEBI:58359"/>
    </ligand>
</feature>
<dbReference type="PROSITE" id="PS51273">
    <property type="entry name" value="GATASE_TYPE_1"/>
    <property type="match status" value="1"/>
</dbReference>
<keyword evidence="4 8" id="KW-0547">Nucleotide-binding</keyword>
<evidence type="ECO:0000256" key="4">
    <source>
        <dbReference type="ARBA" id="ARBA00022741"/>
    </source>
</evidence>
<dbReference type="GO" id="GO:0004088">
    <property type="term" value="F:carbamoyl-phosphate synthase (glutamine-hydrolyzing) activity"/>
    <property type="evidence" value="ECO:0007669"/>
    <property type="project" value="UniProtKB-UniRule"/>
</dbReference>
<dbReference type="PANTHER" id="PTHR43418">
    <property type="entry name" value="MULTIFUNCTIONAL TRYPTOPHAN BIOSYNTHESIS PROTEIN-RELATED"/>
    <property type="match status" value="1"/>
</dbReference>
<comment type="function">
    <text evidence="8">Small subunit of the glutamine-dependent carbamoyl phosphate synthetase (CPSase). CPSase catalyzes the formation of carbamoyl phosphate from the ammonia moiety of glutamine, carbonate, and phosphate donated by ATP, constituting the first step of 2 biosynthetic pathways, one leading to arginine and/or urea and the other to pyrimidine nucleotides. The small subunit (glutamine amidotransferase) binds and cleaves glutamine to supply the large subunit with the substrate ammonia.</text>
</comment>
<feature type="binding site" evidence="8">
    <location>
        <position position="221"/>
    </location>
    <ligand>
        <name>L-glutamine</name>
        <dbReference type="ChEBI" id="CHEBI:58359"/>
    </ligand>
</feature>
<evidence type="ECO:0000256" key="5">
    <source>
        <dbReference type="ARBA" id="ARBA00022840"/>
    </source>
</evidence>
<evidence type="ECO:0000256" key="1">
    <source>
        <dbReference type="ARBA" id="ARBA00005077"/>
    </source>
</evidence>
<keyword evidence="6 8" id="KW-0315">Glutamine amidotransferase</keyword>
<reference evidence="10" key="1">
    <citation type="journal article" date="2020" name="mSystems">
        <title>Genome- and Community-Level Interaction Insights into Carbon Utilization and Element Cycling Functions of Hydrothermarchaeota in Hydrothermal Sediment.</title>
        <authorList>
            <person name="Zhou Z."/>
            <person name="Liu Y."/>
            <person name="Xu W."/>
            <person name="Pan J."/>
            <person name="Luo Z.H."/>
            <person name="Li M."/>
        </authorList>
    </citation>
    <scope>NUCLEOTIDE SEQUENCE [LARGE SCALE GENOMIC DNA]</scope>
    <source>
        <strain evidence="10">SpSt-774</strain>
    </source>
</reference>
<dbReference type="SMART" id="SM01097">
    <property type="entry name" value="CPSase_sm_chain"/>
    <property type="match status" value="1"/>
</dbReference>
<dbReference type="SUPFAM" id="SSF52021">
    <property type="entry name" value="Carbamoyl phosphate synthetase, small subunit N-terminal domain"/>
    <property type="match status" value="1"/>
</dbReference>
<feature type="active site" evidence="8">
    <location>
        <position position="336"/>
    </location>
</feature>
<feature type="binding site" evidence="8">
    <location>
        <position position="297"/>
    </location>
    <ligand>
        <name>L-glutamine</name>
        <dbReference type="ChEBI" id="CHEBI:58359"/>
    </ligand>
</feature>
<dbReference type="AlphaFoldDB" id="A0A7C4TDR3"/>
<dbReference type="Pfam" id="PF00117">
    <property type="entry name" value="GATase"/>
    <property type="match status" value="1"/>
</dbReference>
<evidence type="ECO:0000256" key="8">
    <source>
        <dbReference type="HAMAP-Rule" id="MF_01209"/>
    </source>
</evidence>
<dbReference type="NCBIfam" id="NF009475">
    <property type="entry name" value="PRK12838.1"/>
    <property type="match status" value="1"/>
</dbReference>
<dbReference type="InterPro" id="IPR017926">
    <property type="entry name" value="GATASE"/>
</dbReference>
<dbReference type="InterPro" id="IPR029062">
    <property type="entry name" value="Class_I_gatase-like"/>
</dbReference>
<keyword evidence="8" id="KW-0665">Pyrimidine biosynthesis</keyword>
<feature type="active site" evidence="8">
    <location>
        <position position="338"/>
    </location>
</feature>
<keyword evidence="8" id="KW-0028">Amino-acid biosynthesis</keyword>
<dbReference type="NCBIfam" id="TIGR01368">
    <property type="entry name" value="CPSaseIIsmall"/>
    <property type="match status" value="1"/>
</dbReference>
<evidence type="ECO:0000256" key="7">
    <source>
        <dbReference type="ARBA" id="ARBA00048816"/>
    </source>
</evidence>
<feature type="binding site" evidence="8">
    <location>
        <position position="223"/>
    </location>
    <ligand>
        <name>L-glutamine</name>
        <dbReference type="ChEBI" id="CHEBI:58359"/>
    </ligand>
</feature>
<accession>A0A7C4TDR3</accession>
<dbReference type="GO" id="GO:0005524">
    <property type="term" value="F:ATP binding"/>
    <property type="evidence" value="ECO:0007669"/>
    <property type="project" value="UniProtKB-UniRule"/>
</dbReference>
<evidence type="ECO:0000256" key="3">
    <source>
        <dbReference type="ARBA" id="ARBA00022598"/>
    </source>
</evidence>
<sequence length="364" mass="41462">MKKGVLVLEDGTVISGQGTGSPKTVYGELVFNTAMTGYEEAFTDPSYAGQILLMTYPLIGNYGFNSKNKESDSAKIRGLVIKEPAFFSTNNKTLEDYLYENDLPCIWNVDTRALTLKLRNFGTMRAFLAVFQKGIDVKNLLKGIKEMPHPHKKNLVREVSCHKIITYRQKGKDRIILIDCGVKKSIIQNLIKYFSVVRVPYNTGFETIKSLTPAGIVISNGPGNPAHPEILRSTVKTIKELIKFGYPIFGICLGHQLLGLSLGLRTYKLKFGHRGYNHPVKFLKNNRIYVTSQNHGYAILKTERERDIIFDWINLNDKTVEGMRHRYFPIFSVQFHPEASPGPYDTSFLFEHFFNLINAKTFRY</sequence>
<dbReference type="Pfam" id="PF00988">
    <property type="entry name" value="CPSase_sm_chain"/>
    <property type="match status" value="1"/>
</dbReference>
<dbReference type="EMBL" id="DTGZ01000065">
    <property type="protein sequence ID" value="HGV97330.1"/>
    <property type="molecule type" value="Genomic_DNA"/>
</dbReference>
<feature type="binding site" evidence="8">
    <location>
        <position position="46"/>
    </location>
    <ligand>
        <name>L-glutamine</name>
        <dbReference type="ChEBI" id="CHEBI:58359"/>
    </ligand>
</feature>
<dbReference type="GO" id="GO:0006526">
    <property type="term" value="P:L-arginine biosynthetic process"/>
    <property type="evidence" value="ECO:0007669"/>
    <property type="project" value="UniProtKB-UniRule"/>
</dbReference>
<dbReference type="UniPathway" id="UPA00068">
    <property type="reaction ID" value="UER00171"/>
</dbReference>
<organism evidence="10">
    <name type="scientific">candidate division WOR-3 bacterium</name>
    <dbReference type="NCBI Taxonomy" id="2052148"/>
    <lineage>
        <taxon>Bacteria</taxon>
        <taxon>Bacteria division WOR-3</taxon>
    </lineage>
</organism>
<evidence type="ECO:0000256" key="2">
    <source>
        <dbReference type="ARBA" id="ARBA00007800"/>
    </source>
</evidence>
<feature type="region of interest" description="CPSase" evidence="8">
    <location>
        <begin position="1"/>
        <end position="174"/>
    </location>
</feature>
<dbReference type="PRINTS" id="PR00096">
    <property type="entry name" value="GATASE"/>
</dbReference>
<dbReference type="InterPro" id="IPR036480">
    <property type="entry name" value="CarbP_synth_ssu_N_sf"/>
</dbReference>
<dbReference type="UniPathway" id="UPA00070">
    <property type="reaction ID" value="UER00115"/>
</dbReference>
<gene>
    <name evidence="8 10" type="primary">carA</name>
    <name evidence="10" type="ORF">ENV60_03420</name>
</gene>
<feature type="binding site" evidence="8">
    <location>
        <position position="294"/>
    </location>
    <ligand>
        <name>L-glutamine</name>
        <dbReference type="ChEBI" id="CHEBI:58359"/>
    </ligand>
</feature>
<comment type="subunit">
    <text evidence="8">Composed of two chains; the small (or glutamine) chain promotes the hydrolysis of glutamine to ammonia, which is used by the large (or ammonia) chain to synthesize carbamoyl phosphate. Tetramer of heterodimers (alpha,beta)4.</text>
</comment>
<dbReference type="SUPFAM" id="SSF52317">
    <property type="entry name" value="Class I glutamine amidotransferase-like"/>
    <property type="match status" value="1"/>
</dbReference>
<name>A0A7C4TDR3_UNCW3</name>
<comment type="caution">
    <text evidence="10">The sequence shown here is derived from an EMBL/GenBank/DDBJ whole genome shotgun (WGS) entry which is preliminary data.</text>
</comment>
<evidence type="ECO:0000256" key="6">
    <source>
        <dbReference type="ARBA" id="ARBA00022962"/>
    </source>
</evidence>
<proteinExistence type="inferred from homology"/>
<comment type="pathway">
    <text evidence="8">Pyrimidine metabolism; UMP biosynthesis via de novo pathway; (S)-dihydroorotate from bicarbonate: step 1/3.</text>
</comment>
<dbReference type="InterPro" id="IPR035686">
    <property type="entry name" value="CPSase_GATase1"/>
</dbReference>
<evidence type="ECO:0000313" key="10">
    <source>
        <dbReference type="EMBL" id="HGV97330.1"/>
    </source>
</evidence>
<keyword evidence="8" id="KW-0055">Arginine biosynthesis</keyword>
<evidence type="ECO:0000259" key="9">
    <source>
        <dbReference type="SMART" id="SM01097"/>
    </source>
</evidence>
<comment type="pathway">
    <text evidence="1 8">Amino-acid biosynthesis; L-arginine biosynthesis; carbamoyl phosphate from bicarbonate: step 1/1.</text>
</comment>
<protein>
    <recommendedName>
        <fullName evidence="8">Carbamoyl phosphate synthase small chain</fullName>
        <ecNumber evidence="8">6.3.5.5</ecNumber>
    </recommendedName>
    <alternativeName>
        <fullName evidence="8">Carbamoyl phosphate synthetase glutamine chain</fullName>
    </alternativeName>
</protein>
<dbReference type="Gene3D" id="3.50.30.20">
    <property type="entry name" value="Carbamoyl-phosphate synthase small subunit, N-terminal domain"/>
    <property type="match status" value="1"/>
</dbReference>
<dbReference type="GO" id="GO:0044205">
    <property type="term" value="P:'de novo' UMP biosynthetic process"/>
    <property type="evidence" value="ECO:0007669"/>
    <property type="project" value="UniProtKB-UniRule"/>
</dbReference>
<dbReference type="GO" id="GO:0006207">
    <property type="term" value="P:'de novo' pyrimidine nucleobase biosynthetic process"/>
    <property type="evidence" value="ECO:0007669"/>
    <property type="project" value="InterPro"/>
</dbReference>
<keyword evidence="5 8" id="KW-0067">ATP-binding</keyword>
<dbReference type="Gene3D" id="3.40.50.880">
    <property type="match status" value="1"/>
</dbReference>